<evidence type="ECO:0000313" key="1">
    <source>
        <dbReference type="EMBL" id="EEF80501.1"/>
    </source>
</evidence>
<dbReference type="EMBL" id="GG657892">
    <property type="protein sequence ID" value="EEF80501.1"/>
    <property type="molecule type" value="Genomic_DNA"/>
</dbReference>
<sequence length="182" mass="19623">MAQTDVKAAVMKTISAIQANPKASKVFFKADTEWVEDVRCLGKVRDFTPLIIDEPPELGGQNAGPHPVELLLVALGTCQEIMYSAYASVMGIKLDSVQVSLKGDIDLKGLFGLDENVPAGYTHIKFEANLVSDADDEALKSLIETVESHCPVMDSLLREISISGTAKVNGKELYRSEVGIAV</sequence>
<dbReference type="Gene3D" id="3.30.300.20">
    <property type="match status" value="1"/>
</dbReference>
<dbReference type="InterPro" id="IPR036102">
    <property type="entry name" value="OsmC/Ohrsf"/>
</dbReference>
<dbReference type="RefSeq" id="WP_008290577.1">
    <property type="nucleotide sequence ID" value="NZ_GG657892.1"/>
</dbReference>
<dbReference type="SUPFAM" id="SSF82784">
    <property type="entry name" value="OsmC-like"/>
    <property type="match status" value="1"/>
</dbReference>
<dbReference type="Proteomes" id="UP000004679">
    <property type="component" value="Unassembled WGS sequence"/>
</dbReference>
<dbReference type="PANTHER" id="PTHR35368">
    <property type="entry name" value="HYDROPEROXIDE REDUCTASE"/>
    <property type="match status" value="1"/>
</dbReference>
<dbReference type="InterPro" id="IPR003718">
    <property type="entry name" value="OsmC/Ohr_fam"/>
</dbReference>
<proteinExistence type="predicted"/>
<dbReference type="Pfam" id="PF02566">
    <property type="entry name" value="OsmC"/>
    <property type="match status" value="1"/>
</dbReference>
<dbReference type="AlphaFoldDB" id="C0N436"/>
<evidence type="ECO:0000313" key="2">
    <source>
        <dbReference type="Proteomes" id="UP000004679"/>
    </source>
</evidence>
<keyword evidence="2" id="KW-1185">Reference proteome</keyword>
<organism evidence="1 2">
    <name type="scientific">Methylophaga thiooxydans DMS010</name>
    <dbReference type="NCBI Taxonomy" id="637616"/>
    <lineage>
        <taxon>Bacteria</taxon>
        <taxon>Pseudomonadati</taxon>
        <taxon>Pseudomonadota</taxon>
        <taxon>Gammaproteobacteria</taxon>
        <taxon>Thiotrichales</taxon>
        <taxon>Piscirickettsiaceae</taxon>
        <taxon>Methylophaga</taxon>
    </lineage>
</organism>
<dbReference type="HOGENOM" id="CLU_100275_2_0_6"/>
<protein>
    <submittedName>
        <fullName evidence="1">OsmC-like protein</fullName>
    </submittedName>
</protein>
<dbReference type="InterPro" id="IPR015946">
    <property type="entry name" value="KH_dom-like_a/b"/>
</dbReference>
<dbReference type="OrthoDB" id="9789573at2"/>
<name>C0N436_9GAMM</name>
<dbReference type="PANTHER" id="PTHR35368:SF1">
    <property type="entry name" value="HYDROPEROXIDE REDUCTASE"/>
    <property type="match status" value="1"/>
</dbReference>
<gene>
    <name evidence="1" type="ORF">MDMS009_826</name>
</gene>
<reference evidence="1 2" key="1">
    <citation type="journal article" date="2011" name="J. Bacteriol.">
        <title>Draft genome sequence of the chemolithoheterotrophic, halophilic methylotroph Methylophaga thiooxydans DMS010.</title>
        <authorList>
            <person name="Boden R."/>
            <person name="Ferriera S."/>
            <person name="Johnson J."/>
            <person name="Kelly D.P."/>
            <person name="Murrell J.C."/>
            <person name="Schafer H."/>
        </authorList>
    </citation>
    <scope>NUCLEOTIDE SEQUENCE [LARGE SCALE GENOMIC DNA]</scope>
    <source>
        <strain evidence="1 2">DMS010</strain>
    </source>
</reference>
<dbReference type="InterPro" id="IPR052924">
    <property type="entry name" value="OsmC/Ohr_hydroprdx_reductase"/>
</dbReference>
<accession>C0N436</accession>